<comment type="caution">
    <text evidence="1">The sequence shown here is derived from an EMBL/GenBank/DDBJ whole genome shotgun (WGS) entry which is preliminary data.</text>
</comment>
<name>A0A0P9P1B5_9PSED</name>
<evidence type="ECO:0000313" key="2">
    <source>
        <dbReference type="Proteomes" id="UP000051335"/>
    </source>
</evidence>
<keyword evidence="2" id="KW-1185">Reference proteome</keyword>
<dbReference type="EMBL" id="LJQC01000084">
    <property type="protein sequence ID" value="KPX10352.1"/>
    <property type="molecule type" value="Genomic_DNA"/>
</dbReference>
<organism evidence="1 2">
    <name type="scientific">Pseudomonas syringae pv. coryli</name>
    <dbReference type="NCBI Taxonomy" id="317659"/>
    <lineage>
        <taxon>Bacteria</taxon>
        <taxon>Pseudomonadati</taxon>
        <taxon>Pseudomonadota</taxon>
        <taxon>Gammaproteobacteria</taxon>
        <taxon>Pseudomonadales</taxon>
        <taxon>Pseudomonadaceae</taxon>
        <taxon>Pseudomonas</taxon>
    </lineage>
</organism>
<accession>A0A0P9P1B5</accession>
<reference evidence="1 2" key="1">
    <citation type="submission" date="2015-09" db="EMBL/GenBank/DDBJ databases">
        <title>Genome announcement of multiple Pseudomonas syringae strains.</title>
        <authorList>
            <person name="Thakur S."/>
            <person name="Wang P.W."/>
            <person name="Gong Y."/>
            <person name="Weir B.S."/>
            <person name="Guttman D.S."/>
        </authorList>
    </citation>
    <scope>NUCLEOTIDE SEQUENCE [LARGE SCALE GENOMIC DNA]</scope>
    <source>
        <strain evidence="1 2">ICMP17001</strain>
    </source>
</reference>
<proteinExistence type="predicted"/>
<gene>
    <name evidence="1" type="ORF">ALO75_102774</name>
</gene>
<dbReference type="Proteomes" id="UP000051335">
    <property type="component" value="Unassembled WGS sequence"/>
</dbReference>
<evidence type="ECO:0000313" key="1">
    <source>
        <dbReference type="EMBL" id="KPX10352.1"/>
    </source>
</evidence>
<sequence>MSAYLHLSSLGFRAASCRPQTVMCSKRQAASRKSLVVICFSLEA</sequence>
<dbReference type="AlphaFoldDB" id="A0A0P9P1B5"/>
<protein>
    <submittedName>
        <fullName evidence="1">Uncharacterized protein</fullName>
    </submittedName>
</protein>